<dbReference type="PROSITE" id="PS51707">
    <property type="entry name" value="CYTH"/>
    <property type="match status" value="1"/>
</dbReference>
<comment type="caution">
    <text evidence="2">The sequence shown here is derived from an EMBL/GenBank/DDBJ whole genome shotgun (WGS) entry which is preliminary data.</text>
</comment>
<reference evidence="2" key="2">
    <citation type="journal article" date="2021" name="Microbiome">
        <title>Successional dynamics and alternative stable states in a saline activated sludge microbial community over 9 years.</title>
        <authorList>
            <person name="Wang Y."/>
            <person name="Ye J."/>
            <person name="Ju F."/>
            <person name="Liu L."/>
            <person name="Boyd J.A."/>
            <person name="Deng Y."/>
            <person name="Parks D.H."/>
            <person name="Jiang X."/>
            <person name="Yin X."/>
            <person name="Woodcroft B.J."/>
            <person name="Tyson G.W."/>
            <person name="Hugenholtz P."/>
            <person name="Polz M.F."/>
            <person name="Zhang T."/>
        </authorList>
    </citation>
    <scope>NUCLEOTIDE SEQUENCE</scope>
    <source>
        <strain evidence="2">HKST-UBA17</strain>
    </source>
</reference>
<dbReference type="Pfam" id="PF12728">
    <property type="entry name" value="HTH_17"/>
    <property type="match status" value="1"/>
</dbReference>
<sequence>MEQLLTIKETAHYLNIHWQTVQKYIKEGKLKSHKVGRNIRISSSDLDRFVDIKTTSKVITEIERKFLITPKQRRRIEKKLVDTGAKVSFHAHLIDHYFIPNKIMSSDEQASWFKGNEGFGLRIRETDNDYSGNITTTMVAKKLTQASDHGIHEELELDAEDYVQMKRFFELIGMKENVVVDKDRVVYSYLDFKICIDEIKSAGIGVEIEYRGQKGESEAVEAIMEMGYSIGLSDKELSTKGISFLPFERAVY</sequence>
<evidence type="ECO:0000313" key="3">
    <source>
        <dbReference type="Proteomes" id="UP000741282"/>
    </source>
</evidence>
<reference evidence="2" key="1">
    <citation type="submission" date="2020-04" db="EMBL/GenBank/DDBJ databases">
        <authorList>
            <person name="Zhang T."/>
        </authorList>
    </citation>
    <scope>NUCLEOTIDE SEQUENCE</scope>
    <source>
        <strain evidence="2">HKST-UBA17</strain>
    </source>
</reference>
<dbReference type="SUPFAM" id="SSF55154">
    <property type="entry name" value="CYTH-like phosphatases"/>
    <property type="match status" value="1"/>
</dbReference>
<dbReference type="InterPro" id="IPR023577">
    <property type="entry name" value="CYTH_domain"/>
</dbReference>
<protein>
    <submittedName>
        <fullName evidence="2">Excisionase family DNA-binding protein</fullName>
    </submittedName>
</protein>
<dbReference type="InterPro" id="IPR010093">
    <property type="entry name" value="SinI_DNA-bd"/>
</dbReference>
<dbReference type="Pfam" id="PF01928">
    <property type="entry name" value="CYTH"/>
    <property type="match status" value="1"/>
</dbReference>
<accession>A0A955I144</accession>
<dbReference type="AlphaFoldDB" id="A0A955I144"/>
<evidence type="ECO:0000259" key="1">
    <source>
        <dbReference type="PROSITE" id="PS51707"/>
    </source>
</evidence>
<evidence type="ECO:0000313" key="2">
    <source>
        <dbReference type="EMBL" id="MCA9376541.1"/>
    </source>
</evidence>
<dbReference type="EMBL" id="JAGQLN010000004">
    <property type="protein sequence ID" value="MCA9376541.1"/>
    <property type="molecule type" value="Genomic_DNA"/>
</dbReference>
<name>A0A955I144_9BACT</name>
<dbReference type="InterPro" id="IPR009061">
    <property type="entry name" value="DNA-bd_dom_put_sf"/>
</dbReference>
<dbReference type="InterPro" id="IPR041657">
    <property type="entry name" value="HTH_17"/>
</dbReference>
<keyword evidence="2" id="KW-0238">DNA-binding</keyword>
<gene>
    <name evidence="2" type="ORF">KC685_01305</name>
</gene>
<organism evidence="2 3">
    <name type="scientific">Candidatus Dojkabacteria bacterium</name>
    <dbReference type="NCBI Taxonomy" id="2099670"/>
    <lineage>
        <taxon>Bacteria</taxon>
        <taxon>Candidatus Dojkabacteria</taxon>
    </lineage>
</organism>
<dbReference type="InterPro" id="IPR033469">
    <property type="entry name" value="CYTH-like_dom_sf"/>
</dbReference>
<feature type="domain" description="CYTH" evidence="1">
    <location>
        <begin position="59"/>
        <end position="248"/>
    </location>
</feature>
<proteinExistence type="predicted"/>
<dbReference type="NCBIfam" id="TIGR01764">
    <property type="entry name" value="excise"/>
    <property type="match status" value="1"/>
</dbReference>
<dbReference type="Proteomes" id="UP000741282">
    <property type="component" value="Unassembled WGS sequence"/>
</dbReference>
<dbReference type="Gene3D" id="2.40.320.10">
    <property type="entry name" value="Hypothetical Protein Pfu-838710-001"/>
    <property type="match status" value="1"/>
</dbReference>
<dbReference type="GO" id="GO:0003677">
    <property type="term" value="F:DNA binding"/>
    <property type="evidence" value="ECO:0007669"/>
    <property type="project" value="UniProtKB-KW"/>
</dbReference>
<dbReference type="SUPFAM" id="SSF46955">
    <property type="entry name" value="Putative DNA-binding domain"/>
    <property type="match status" value="1"/>
</dbReference>